<dbReference type="InterPro" id="IPR016024">
    <property type="entry name" value="ARM-type_fold"/>
</dbReference>
<dbReference type="RefSeq" id="WP_284197689.1">
    <property type="nucleotide sequence ID" value="NZ_BSOG01000005.1"/>
</dbReference>
<reference evidence="2" key="1">
    <citation type="journal article" date="2019" name="Int. J. Syst. Evol. Microbiol.">
        <title>The Global Catalogue of Microorganisms (GCM) 10K type strain sequencing project: providing services to taxonomists for standard genome sequencing and annotation.</title>
        <authorList>
            <consortium name="The Broad Institute Genomics Platform"/>
            <consortium name="The Broad Institute Genome Sequencing Center for Infectious Disease"/>
            <person name="Wu L."/>
            <person name="Ma J."/>
        </authorList>
    </citation>
    <scope>NUCLEOTIDE SEQUENCE [LARGE SCALE GENOMIC DNA]</scope>
    <source>
        <strain evidence="2">NBRC 110044</strain>
    </source>
</reference>
<evidence type="ECO:0008006" key="3">
    <source>
        <dbReference type="Google" id="ProtNLM"/>
    </source>
</evidence>
<dbReference type="EMBL" id="BSOG01000005">
    <property type="protein sequence ID" value="GLR14616.1"/>
    <property type="molecule type" value="Genomic_DNA"/>
</dbReference>
<evidence type="ECO:0000313" key="1">
    <source>
        <dbReference type="EMBL" id="GLR14616.1"/>
    </source>
</evidence>
<name>A0ABQ5YHY5_9NEIS</name>
<dbReference type="Gene3D" id="1.25.10.10">
    <property type="entry name" value="Leucine-rich Repeat Variant"/>
    <property type="match status" value="1"/>
</dbReference>
<protein>
    <recommendedName>
        <fullName evidence="3">HEAT repeat domain-containing protein</fullName>
    </recommendedName>
</protein>
<evidence type="ECO:0000313" key="2">
    <source>
        <dbReference type="Proteomes" id="UP001156706"/>
    </source>
</evidence>
<comment type="caution">
    <text evidence="1">The sequence shown here is derived from an EMBL/GenBank/DDBJ whole genome shotgun (WGS) entry which is preliminary data.</text>
</comment>
<dbReference type="SUPFAM" id="SSF48371">
    <property type="entry name" value="ARM repeat"/>
    <property type="match status" value="1"/>
</dbReference>
<dbReference type="InterPro" id="IPR011989">
    <property type="entry name" value="ARM-like"/>
</dbReference>
<sequence>MSKMNNEYAIALSRHRDGFNREAALRYLQQWPCAIALSLVLERMNDHVPEIRNLALQICWGYIDAGKVADILACTKQWMALRQKTRLSHERVLSAIADLLAEPKNRAALIDAFHAGRGPAARHLLAWVMGKEGNCIGLREGLSHSDFTVRLCSLAAIPHTSVDAVLELVVSALRDESSAVQKQALILVMKSNADDEQKRIWLLPLLFSASRGVREMTRWYLGQLSVDVRLQYRNALDQGVFSATELESLLCEAERDGIAEALPLARLHVGHSRARIRKAALQLLIKHAPAEQEEWLKLVWRDASLKLKRYFVEQIGTHILVTAEAGYEMAMAAWQRDEDGLALSLTWKLGLWRSVGLMLELAQDERKQAVALGILRSWDTPTGLKYANPYAADREFIRRLLGKSEVLALVKTMPYLSRDLHHFKMWPE</sequence>
<proteinExistence type="predicted"/>
<dbReference type="Proteomes" id="UP001156706">
    <property type="component" value="Unassembled WGS sequence"/>
</dbReference>
<keyword evidence="2" id="KW-1185">Reference proteome</keyword>
<gene>
    <name evidence="1" type="ORF">GCM10007907_34060</name>
</gene>
<organism evidence="1 2">
    <name type="scientific">Chitinimonas prasina</name>
    <dbReference type="NCBI Taxonomy" id="1434937"/>
    <lineage>
        <taxon>Bacteria</taxon>
        <taxon>Pseudomonadati</taxon>
        <taxon>Pseudomonadota</taxon>
        <taxon>Betaproteobacteria</taxon>
        <taxon>Neisseriales</taxon>
        <taxon>Chitinibacteraceae</taxon>
        <taxon>Chitinimonas</taxon>
    </lineage>
</organism>
<accession>A0ABQ5YHY5</accession>